<evidence type="ECO:0000313" key="2">
    <source>
        <dbReference type="RefSeq" id="XP_045144599.1"/>
    </source>
</evidence>
<sequence>MMRGSPTSTKSRRPQTGCVCKWRGEKGSRVEGNIGGNASAEGPKGDGTASTVIAGVNIVMNPHLQETSLTEEAYKGDIKDYMKSSKGKLAEQKPERGKPFLARAAAQIKHILVDFKNDQLFLGENMNPDGMLALLDCQEDAMTPHTIFLELEKC</sequence>
<name>A0AC55CYM4_ECHTE</name>
<reference evidence="2" key="1">
    <citation type="submission" date="2025-08" db="UniProtKB">
        <authorList>
            <consortium name="RefSeq"/>
        </authorList>
    </citation>
    <scope>IDENTIFICATION</scope>
</reference>
<organism evidence="1 2">
    <name type="scientific">Echinops telfairi</name>
    <name type="common">Lesser hedgehog tenrec</name>
    <dbReference type="NCBI Taxonomy" id="9371"/>
    <lineage>
        <taxon>Eukaryota</taxon>
        <taxon>Metazoa</taxon>
        <taxon>Chordata</taxon>
        <taxon>Craniata</taxon>
        <taxon>Vertebrata</taxon>
        <taxon>Euteleostomi</taxon>
        <taxon>Mammalia</taxon>
        <taxon>Eutheria</taxon>
        <taxon>Afrotheria</taxon>
        <taxon>Tenrecidae</taxon>
        <taxon>Tenrecinae</taxon>
        <taxon>Echinops</taxon>
    </lineage>
</organism>
<evidence type="ECO:0000313" key="1">
    <source>
        <dbReference type="Proteomes" id="UP000694863"/>
    </source>
</evidence>
<keyword evidence="1" id="KW-1185">Reference proteome</keyword>
<protein>
    <submittedName>
        <fullName evidence="2">Translationally-controlled tumor protein-like</fullName>
    </submittedName>
</protein>
<gene>
    <name evidence="2" type="primary">LOC101653651</name>
</gene>
<dbReference type="Proteomes" id="UP000694863">
    <property type="component" value="Unplaced"/>
</dbReference>
<proteinExistence type="predicted"/>
<dbReference type="RefSeq" id="XP_045144599.1">
    <property type="nucleotide sequence ID" value="XM_045288664.1"/>
</dbReference>
<accession>A0AC55CYM4</accession>